<dbReference type="HOGENOM" id="CLU_1190306_0_0_1"/>
<dbReference type="AlphaFoldDB" id="A0A0C9SK73"/>
<feature type="region of interest" description="Disordered" evidence="1">
    <location>
        <begin position="1"/>
        <end position="33"/>
    </location>
</feature>
<keyword evidence="3" id="KW-1185">Reference proteome</keyword>
<sequence length="233" mass="26069">MDRDKESNANSDGQESAQPTAGEAAQTKPSLSKNLLFKVKRDQTGECDPWLKAYFAKITTRDGELVGRLTYRIVDVPMLRGQYEGVHASAELSERGGSELEDLLGAMYDPSGRPKASFFSLHDGPDDSADGYKPDEDLLSFVLISGDAFEASVLDDEEYEWEDGFYVKEKFLEQGAGPWALKKVVSHRTVEYSNYIIARPTQFIDTAMLEKAEFCRIGKGPWFVSALWEPGFR</sequence>
<feature type="compositionally biased region" description="Polar residues" evidence="1">
    <location>
        <begin position="8"/>
        <end position="19"/>
    </location>
</feature>
<name>A0A0C9SK73_PLICR</name>
<gene>
    <name evidence="2" type="ORF">PLICRDRAFT_455415</name>
</gene>
<evidence type="ECO:0000313" key="3">
    <source>
        <dbReference type="Proteomes" id="UP000053263"/>
    </source>
</evidence>
<evidence type="ECO:0000313" key="2">
    <source>
        <dbReference type="EMBL" id="KII83236.1"/>
    </source>
</evidence>
<proteinExistence type="predicted"/>
<reference evidence="2 3" key="1">
    <citation type="submission" date="2014-06" db="EMBL/GenBank/DDBJ databases">
        <title>Evolutionary Origins and Diversification of the Mycorrhizal Mutualists.</title>
        <authorList>
            <consortium name="DOE Joint Genome Institute"/>
            <consortium name="Mycorrhizal Genomics Consortium"/>
            <person name="Kohler A."/>
            <person name="Kuo A."/>
            <person name="Nagy L.G."/>
            <person name="Floudas D."/>
            <person name="Copeland A."/>
            <person name="Barry K.W."/>
            <person name="Cichocki N."/>
            <person name="Veneault-Fourrey C."/>
            <person name="LaButti K."/>
            <person name="Lindquist E.A."/>
            <person name="Lipzen A."/>
            <person name="Lundell T."/>
            <person name="Morin E."/>
            <person name="Murat C."/>
            <person name="Riley R."/>
            <person name="Ohm R."/>
            <person name="Sun H."/>
            <person name="Tunlid A."/>
            <person name="Henrissat B."/>
            <person name="Grigoriev I.V."/>
            <person name="Hibbett D.S."/>
            <person name="Martin F."/>
        </authorList>
    </citation>
    <scope>NUCLEOTIDE SEQUENCE [LARGE SCALE GENOMIC DNA]</scope>
    <source>
        <strain evidence="2 3">FD-325 SS-3</strain>
    </source>
</reference>
<organism evidence="2 3">
    <name type="scientific">Plicaturopsis crispa FD-325 SS-3</name>
    <dbReference type="NCBI Taxonomy" id="944288"/>
    <lineage>
        <taxon>Eukaryota</taxon>
        <taxon>Fungi</taxon>
        <taxon>Dikarya</taxon>
        <taxon>Basidiomycota</taxon>
        <taxon>Agaricomycotina</taxon>
        <taxon>Agaricomycetes</taxon>
        <taxon>Agaricomycetidae</taxon>
        <taxon>Amylocorticiales</taxon>
        <taxon>Amylocorticiaceae</taxon>
        <taxon>Plicatura</taxon>
        <taxon>Plicaturopsis crispa</taxon>
    </lineage>
</organism>
<protein>
    <submittedName>
        <fullName evidence="2">Uncharacterized protein</fullName>
    </submittedName>
</protein>
<evidence type="ECO:0000256" key="1">
    <source>
        <dbReference type="SAM" id="MobiDB-lite"/>
    </source>
</evidence>
<accession>A0A0C9SK73</accession>
<dbReference type="EMBL" id="KN832580">
    <property type="protein sequence ID" value="KII83236.1"/>
    <property type="molecule type" value="Genomic_DNA"/>
</dbReference>
<dbReference type="Proteomes" id="UP000053263">
    <property type="component" value="Unassembled WGS sequence"/>
</dbReference>